<dbReference type="Pfam" id="PF13191">
    <property type="entry name" value="AAA_16"/>
    <property type="match status" value="1"/>
</dbReference>
<evidence type="ECO:0000256" key="3">
    <source>
        <dbReference type="ARBA" id="ARBA00023163"/>
    </source>
</evidence>
<accession>A0A2V5LBY1</accession>
<evidence type="ECO:0000256" key="1">
    <source>
        <dbReference type="ARBA" id="ARBA00023015"/>
    </source>
</evidence>
<evidence type="ECO:0000256" key="4">
    <source>
        <dbReference type="SAM" id="MobiDB-lite"/>
    </source>
</evidence>
<evidence type="ECO:0000313" key="7">
    <source>
        <dbReference type="Proteomes" id="UP000247832"/>
    </source>
</evidence>
<dbReference type="Proteomes" id="UP000247832">
    <property type="component" value="Unassembled WGS sequence"/>
</dbReference>
<dbReference type="InterPro" id="IPR027417">
    <property type="entry name" value="P-loop_NTPase"/>
</dbReference>
<keyword evidence="1" id="KW-0805">Transcription regulation</keyword>
<dbReference type="SUPFAM" id="SSF46894">
    <property type="entry name" value="C-terminal effector domain of the bipartite response regulators"/>
    <property type="match status" value="1"/>
</dbReference>
<dbReference type="SMART" id="SM00382">
    <property type="entry name" value="AAA"/>
    <property type="match status" value="1"/>
</dbReference>
<dbReference type="CDD" id="cd06170">
    <property type="entry name" value="LuxR_C_like"/>
    <property type="match status" value="1"/>
</dbReference>
<keyword evidence="7" id="KW-1185">Reference proteome</keyword>
<comment type="caution">
    <text evidence="6">The sequence shown here is derived from an EMBL/GenBank/DDBJ whole genome shotgun (WGS) entry which is preliminary data.</text>
</comment>
<dbReference type="InterPro" id="IPR016032">
    <property type="entry name" value="Sig_transdc_resp-reg_C-effctor"/>
</dbReference>
<sequence>MTSVRGDASPQPGLWGERRSQRRAMGAGERHRWSSLVRQEPVDAVVAHLEDPGLHGAAVIGPRGVGKTTLSRAVAARISATTHVVRVFGASNDSEVPYGIFSMHLARLVDHQTESPAAVLHGLLELVRQDAKGRPTVIVLDELPGIDTASMGVLMQLVLSGTAKLLVLARTSADLPEDLVWMVKDGLLATQRLDVFSRAEVRALLARALEGAVAESVVAVFYASSSGNPLVLQALVSEHLNTGALRRHGGIWVLGGHQNVSSGSLLEQLVESRMARQPESVRTGLEKFSLLRKVPLSVAMRALGPESVTELEERGFLAIGLGSNNMVALAEPYMGETIRNRLTAAEKAGYFQEMSGVLALDPATMDKQQLLTFAGWVNDAGMVLEPEVALAAAQAAVHFFDPQLALACCAQIPRGHRLEVSAAQARSRTYYLLANYPRAVSALDSVGPELLSALSPSDYASWAMELTRALLWVPDGYSRIEEVLAEVAWRIQSAAGEETVQAEKYLNLARFEFQVHRGEFAQVSEELESGSNDPTDREYRLNCSSLLALTLAATGRELDAVELSAAIEAEVEEHGLDLRMGDWHWQGMVLALTWSGQWRSCEAVLKQAVEFSAGVAQYRGGAIELALGIAYTYAGRGTQAADVLLTAAAQLEVRDTYNSLELAYSALALAFAQTNDVANARRYLAKARESAVFTLWMNRSMAEFFQLMALRWLDDPTAAAQLVASAEIDIAKGRFTTASINLFGATTHGNNEQYRLLEESSLKRQGPMAAVNVALARSHREGRAALALQAAEGAHALELSAVESRCAVVALDLARNAGEMRLAREAQHRLDLLMPEVPVLPIVPHHGVVPLTARERQVAGLAVRGMANRDIASRIGVSVRTVEGHLYQVFAKMGIASRAELEREMNL</sequence>
<dbReference type="GO" id="GO:0003677">
    <property type="term" value="F:DNA binding"/>
    <property type="evidence" value="ECO:0007669"/>
    <property type="project" value="UniProtKB-KW"/>
</dbReference>
<dbReference type="SUPFAM" id="SSF52540">
    <property type="entry name" value="P-loop containing nucleoside triphosphate hydrolases"/>
    <property type="match status" value="1"/>
</dbReference>
<evidence type="ECO:0000313" key="6">
    <source>
        <dbReference type="EMBL" id="PYI68372.1"/>
    </source>
</evidence>
<dbReference type="AlphaFoldDB" id="A0A2V5LBY1"/>
<name>A0A2V5LBY1_9MICC</name>
<protein>
    <recommendedName>
        <fullName evidence="5">HTH luxR-type domain-containing protein</fullName>
    </recommendedName>
</protein>
<dbReference type="PANTHER" id="PTHR44688:SF16">
    <property type="entry name" value="DNA-BINDING TRANSCRIPTIONAL ACTIVATOR DEVR_DOSR"/>
    <property type="match status" value="1"/>
</dbReference>
<dbReference type="Pfam" id="PF00196">
    <property type="entry name" value="GerE"/>
    <property type="match status" value="1"/>
</dbReference>
<dbReference type="Gene3D" id="1.10.10.10">
    <property type="entry name" value="Winged helix-like DNA-binding domain superfamily/Winged helix DNA-binding domain"/>
    <property type="match status" value="1"/>
</dbReference>
<dbReference type="Gene3D" id="3.40.50.300">
    <property type="entry name" value="P-loop containing nucleotide triphosphate hydrolases"/>
    <property type="match status" value="1"/>
</dbReference>
<keyword evidence="3" id="KW-0804">Transcription</keyword>
<dbReference type="SMART" id="SM00421">
    <property type="entry name" value="HTH_LUXR"/>
    <property type="match status" value="1"/>
</dbReference>
<feature type="region of interest" description="Disordered" evidence="4">
    <location>
        <begin position="1"/>
        <end position="32"/>
    </location>
</feature>
<dbReference type="InterPro" id="IPR000792">
    <property type="entry name" value="Tscrpt_reg_LuxR_C"/>
</dbReference>
<proteinExistence type="predicted"/>
<dbReference type="PROSITE" id="PS50043">
    <property type="entry name" value="HTH_LUXR_2"/>
    <property type="match status" value="1"/>
</dbReference>
<organism evidence="6 7">
    <name type="scientific">Arthrobacter livingstonensis</name>
    <dbReference type="NCBI Taxonomy" id="670078"/>
    <lineage>
        <taxon>Bacteria</taxon>
        <taxon>Bacillati</taxon>
        <taxon>Actinomycetota</taxon>
        <taxon>Actinomycetes</taxon>
        <taxon>Micrococcales</taxon>
        <taxon>Micrococcaceae</taxon>
        <taxon>Arthrobacter</taxon>
    </lineage>
</organism>
<dbReference type="PANTHER" id="PTHR44688">
    <property type="entry name" value="DNA-BINDING TRANSCRIPTIONAL ACTIVATOR DEVR_DOSR"/>
    <property type="match status" value="1"/>
</dbReference>
<evidence type="ECO:0000256" key="2">
    <source>
        <dbReference type="ARBA" id="ARBA00023125"/>
    </source>
</evidence>
<keyword evidence="2" id="KW-0238">DNA-binding</keyword>
<dbReference type="InterPro" id="IPR003593">
    <property type="entry name" value="AAA+_ATPase"/>
</dbReference>
<dbReference type="GO" id="GO:0006355">
    <property type="term" value="P:regulation of DNA-templated transcription"/>
    <property type="evidence" value="ECO:0007669"/>
    <property type="project" value="InterPro"/>
</dbReference>
<dbReference type="EMBL" id="QJVD01000005">
    <property type="protein sequence ID" value="PYI68372.1"/>
    <property type="molecule type" value="Genomic_DNA"/>
</dbReference>
<feature type="domain" description="HTH luxR-type" evidence="5">
    <location>
        <begin position="844"/>
        <end position="907"/>
    </location>
</feature>
<dbReference type="InterPro" id="IPR036388">
    <property type="entry name" value="WH-like_DNA-bd_sf"/>
</dbReference>
<evidence type="ECO:0000259" key="5">
    <source>
        <dbReference type="PROSITE" id="PS50043"/>
    </source>
</evidence>
<gene>
    <name evidence="6" type="ORF">CVV68_06040</name>
</gene>
<dbReference type="InterPro" id="IPR041664">
    <property type="entry name" value="AAA_16"/>
</dbReference>
<reference evidence="6 7" key="1">
    <citation type="submission" date="2018-05" db="EMBL/GenBank/DDBJ databases">
        <title>Genetic diversity of glacier-inhabiting Cryobacterium bacteria in China and description of Cryobacterium mengkeensis sp. nov. and Arthrobacter glacialis sp. nov.</title>
        <authorList>
            <person name="Liu Q."/>
            <person name="Xin Y.-H."/>
        </authorList>
    </citation>
    <scope>NUCLEOTIDE SEQUENCE [LARGE SCALE GENOMIC DNA]</scope>
    <source>
        <strain evidence="6 7">LI2</strain>
    </source>
</reference>
<dbReference type="PRINTS" id="PR00038">
    <property type="entry name" value="HTHLUXR"/>
</dbReference>